<dbReference type="InterPro" id="IPR003786">
    <property type="entry name" value="FdhD"/>
</dbReference>
<comment type="similarity">
    <text evidence="3">Belongs to the FdhD family.</text>
</comment>
<evidence type="ECO:0000313" key="5">
    <source>
        <dbReference type="Proteomes" id="UP000294739"/>
    </source>
</evidence>
<dbReference type="EMBL" id="SMKZ01000022">
    <property type="protein sequence ID" value="TDE08747.1"/>
    <property type="molecule type" value="Genomic_DNA"/>
</dbReference>
<name>A0A4R5D7T8_9ACTN</name>
<protein>
    <recommendedName>
        <fullName evidence="3">Sulfur carrier protein FdhD</fullName>
    </recommendedName>
</protein>
<dbReference type="InParanoid" id="A0A4R5D7T8"/>
<dbReference type="OrthoDB" id="3197277at2"/>
<dbReference type="Proteomes" id="UP000294739">
    <property type="component" value="Unassembled WGS sequence"/>
</dbReference>
<dbReference type="PIRSF" id="PIRSF015626">
    <property type="entry name" value="FdhD"/>
    <property type="match status" value="1"/>
</dbReference>
<dbReference type="GO" id="GO:0097163">
    <property type="term" value="F:sulfur carrier activity"/>
    <property type="evidence" value="ECO:0007669"/>
    <property type="project" value="UniProtKB-UniRule"/>
</dbReference>
<dbReference type="NCBIfam" id="NF001943">
    <property type="entry name" value="PRK00724.1-2"/>
    <property type="match status" value="1"/>
</dbReference>
<comment type="caution">
    <text evidence="4">The sequence shown here is derived from an EMBL/GenBank/DDBJ whole genome shotgun (WGS) entry which is preliminary data.</text>
</comment>
<dbReference type="GO" id="GO:0016783">
    <property type="term" value="F:sulfurtransferase activity"/>
    <property type="evidence" value="ECO:0007669"/>
    <property type="project" value="InterPro"/>
</dbReference>
<sequence>MTTRRPVLRLRPGRAARRPDTLAVEEPLLVRVGDRVLTSTMRTPGHDFDLVAGWLVGEGAVREKPEIAGLKECINEDNTIEVTLAVGVAPPRQRAFETTSACGVCGADRIVDVASAMRWKLRDDPTRVDVAVLSALPDAMRAEQRVFDRTGGLHAAGLFTTSGGVVIVREDVGRHNAVDKVVGAALLAGRLPLAGHVLQVSGRASFELVQKAAAAGVPVLAAVSAPSSLAVDLADECDLTLVGFVRGGGMNVYTHPERVRVAR</sequence>
<dbReference type="NCBIfam" id="TIGR00129">
    <property type="entry name" value="fdhD_narQ"/>
    <property type="match status" value="1"/>
</dbReference>
<dbReference type="GO" id="GO:0006777">
    <property type="term" value="P:Mo-molybdopterin cofactor biosynthetic process"/>
    <property type="evidence" value="ECO:0007669"/>
    <property type="project" value="UniProtKB-UniRule"/>
</dbReference>
<evidence type="ECO:0000256" key="3">
    <source>
        <dbReference type="HAMAP-Rule" id="MF_00187"/>
    </source>
</evidence>
<evidence type="ECO:0000313" key="4">
    <source>
        <dbReference type="EMBL" id="TDE08747.1"/>
    </source>
</evidence>
<keyword evidence="2 3" id="KW-0501">Molybdenum cofactor biosynthesis</keyword>
<dbReference type="FunCoup" id="A0A4R5D7T8">
    <property type="interactions" value="10"/>
</dbReference>
<comment type="subcellular location">
    <subcellularLocation>
        <location evidence="3">Cytoplasm</location>
    </subcellularLocation>
</comment>
<dbReference type="InterPro" id="IPR016193">
    <property type="entry name" value="Cytidine_deaminase-like"/>
</dbReference>
<dbReference type="Gene3D" id="3.10.20.10">
    <property type="match status" value="1"/>
</dbReference>
<dbReference type="Pfam" id="PF02634">
    <property type="entry name" value="FdhD-NarQ"/>
    <property type="match status" value="1"/>
</dbReference>
<keyword evidence="1 3" id="KW-0963">Cytoplasm</keyword>
<keyword evidence="4" id="KW-0808">Transferase</keyword>
<gene>
    <name evidence="3 4" type="primary">fdhD</name>
    <name evidence="4" type="ORF">E1269_16380</name>
</gene>
<keyword evidence="5" id="KW-1185">Reference proteome</keyword>
<dbReference type="Gene3D" id="3.40.140.10">
    <property type="entry name" value="Cytidine Deaminase, domain 2"/>
    <property type="match status" value="1"/>
</dbReference>
<evidence type="ECO:0000256" key="1">
    <source>
        <dbReference type="ARBA" id="ARBA00022490"/>
    </source>
</evidence>
<feature type="active site" description="Cysteine persulfide intermediate" evidence="3">
    <location>
        <position position="102"/>
    </location>
</feature>
<evidence type="ECO:0000256" key="2">
    <source>
        <dbReference type="ARBA" id="ARBA00023150"/>
    </source>
</evidence>
<dbReference type="SUPFAM" id="SSF53927">
    <property type="entry name" value="Cytidine deaminase-like"/>
    <property type="match status" value="1"/>
</dbReference>
<comment type="caution">
    <text evidence="3">Lacks conserved residue(s) required for the propagation of feature annotation.</text>
</comment>
<dbReference type="PANTHER" id="PTHR30592:SF1">
    <property type="entry name" value="SULFUR CARRIER PROTEIN FDHD"/>
    <property type="match status" value="1"/>
</dbReference>
<dbReference type="HAMAP" id="MF_00187">
    <property type="entry name" value="FdhD"/>
    <property type="match status" value="1"/>
</dbReference>
<proteinExistence type="inferred from homology"/>
<reference evidence="4 5" key="1">
    <citation type="submission" date="2019-03" db="EMBL/GenBank/DDBJ databases">
        <title>Draft genome sequences of novel Actinobacteria.</title>
        <authorList>
            <person name="Sahin N."/>
            <person name="Ay H."/>
            <person name="Saygin H."/>
        </authorList>
    </citation>
    <scope>NUCLEOTIDE SEQUENCE [LARGE SCALE GENOMIC DNA]</scope>
    <source>
        <strain evidence="4 5">5K138</strain>
    </source>
</reference>
<dbReference type="AlphaFoldDB" id="A0A4R5D7T8"/>
<organism evidence="4 5">
    <name type="scientific">Jiangella asiatica</name>
    <dbReference type="NCBI Taxonomy" id="2530372"/>
    <lineage>
        <taxon>Bacteria</taxon>
        <taxon>Bacillati</taxon>
        <taxon>Actinomycetota</taxon>
        <taxon>Actinomycetes</taxon>
        <taxon>Jiangellales</taxon>
        <taxon>Jiangellaceae</taxon>
        <taxon>Jiangella</taxon>
    </lineage>
</organism>
<dbReference type="GO" id="GO:0005737">
    <property type="term" value="C:cytoplasm"/>
    <property type="evidence" value="ECO:0007669"/>
    <property type="project" value="UniProtKB-SubCell"/>
</dbReference>
<comment type="function">
    <text evidence="3">Required for formate dehydrogenase (FDH) activity. Acts as a sulfur carrier protein that transfers sulfur from IscS to the molybdenum cofactor prior to its insertion into FDH.</text>
</comment>
<dbReference type="PANTHER" id="PTHR30592">
    <property type="entry name" value="FORMATE DEHYDROGENASE"/>
    <property type="match status" value="1"/>
</dbReference>
<accession>A0A4R5D7T8</accession>